<evidence type="ECO:0000313" key="11">
    <source>
        <dbReference type="Proteomes" id="UP000320672"/>
    </source>
</evidence>
<evidence type="ECO:0000256" key="6">
    <source>
        <dbReference type="ARBA" id="ARBA00022989"/>
    </source>
</evidence>
<keyword evidence="6 9" id="KW-1133">Transmembrane helix</keyword>
<dbReference type="PANTHER" id="PTHR32063">
    <property type="match status" value="1"/>
</dbReference>
<dbReference type="Gene3D" id="3.30.70.1320">
    <property type="entry name" value="Multidrug efflux transporter AcrB pore domain like"/>
    <property type="match status" value="1"/>
</dbReference>
<evidence type="ECO:0000256" key="5">
    <source>
        <dbReference type="ARBA" id="ARBA00022692"/>
    </source>
</evidence>
<evidence type="ECO:0000256" key="1">
    <source>
        <dbReference type="ARBA" id="ARBA00004651"/>
    </source>
</evidence>
<dbReference type="GO" id="GO:0005886">
    <property type="term" value="C:plasma membrane"/>
    <property type="evidence" value="ECO:0007669"/>
    <property type="project" value="UniProtKB-SubCell"/>
</dbReference>
<keyword evidence="5 9" id="KW-0812">Transmembrane</keyword>
<evidence type="ECO:0000256" key="4">
    <source>
        <dbReference type="ARBA" id="ARBA00022475"/>
    </source>
</evidence>
<evidence type="ECO:0000313" key="10">
    <source>
        <dbReference type="EMBL" id="QDS91498.1"/>
    </source>
</evidence>
<protein>
    <submittedName>
        <fullName evidence="10">Cobalt-zinc-cadmium resistance protein CzcA</fullName>
    </submittedName>
</protein>
<proteinExistence type="inferred from homology"/>
<dbReference type="RefSeq" id="WP_145349551.1">
    <property type="nucleotide sequence ID" value="NZ_CP036262.1"/>
</dbReference>
<feature type="transmembrane region" description="Helical" evidence="9">
    <location>
        <begin position="1013"/>
        <end position="1036"/>
    </location>
</feature>
<name>A0A517M9C8_9BACT</name>
<dbReference type="PRINTS" id="PR00702">
    <property type="entry name" value="ACRIFLAVINRP"/>
</dbReference>
<feature type="transmembrane region" description="Helical" evidence="9">
    <location>
        <begin position="544"/>
        <end position="565"/>
    </location>
</feature>
<comment type="subcellular location">
    <subcellularLocation>
        <location evidence="1">Cell membrane</location>
        <topology evidence="1">Multi-pass membrane protein</topology>
    </subcellularLocation>
</comment>
<reference evidence="10 11" key="1">
    <citation type="submission" date="2019-02" db="EMBL/GenBank/DDBJ databases">
        <title>Deep-cultivation of Planctomycetes and their phenomic and genomic characterization uncovers novel biology.</title>
        <authorList>
            <person name="Wiegand S."/>
            <person name="Jogler M."/>
            <person name="Boedeker C."/>
            <person name="Pinto D."/>
            <person name="Vollmers J."/>
            <person name="Rivas-Marin E."/>
            <person name="Kohn T."/>
            <person name="Peeters S.H."/>
            <person name="Heuer A."/>
            <person name="Rast P."/>
            <person name="Oberbeckmann S."/>
            <person name="Bunk B."/>
            <person name="Jeske O."/>
            <person name="Meyerdierks A."/>
            <person name="Storesund J.E."/>
            <person name="Kallscheuer N."/>
            <person name="Luecker S."/>
            <person name="Lage O.M."/>
            <person name="Pohl T."/>
            <person name="Merkel B.J."/>
            <person name="Hornburger P."/>
            <person name="Mueller R.-W."/>
            <person name="Bruemmer F."/>
            <person name="Labrenz M."/>
            <person name="Spormann A.M."/>
            <person name="Op den Camp H."/>
            <person name="Overmann J."/>
            <person name="Amann R."/>
            <person name="Jetten M.S.M."/>
            <person name="Mascher T."/>
            <person name="Medema M.H."/>
            <person name="Devos D.P."/>
            <person name="Kaster A.-K."/>
            <person name="Ovreas L."/>
            <person name="Rohde M."/>
            <person name="Galperin M.Y."/>
            <person name="Jogler C."/>
        </authorList>
    </citation>
    <scope>NUCLEOTIDE SEQUENCE [LARGE SCALE GENOMIC DNA]</scope>
    <source>
        <strain evidence="10 11">FF011L</strain>
    </source>
</reference>
<evidence type="ECO:0000256" key="7">
    <source>
        <dbReference type="ARBA" id="ARBA00023136"/>
    </source>
</evidence>
<evidence type="ECO:0000256" key="9">
    <source>
        <dbReference type="SAM" id="Phobius"/>
    </source>
</evidence>
<sequence>MLQKLIEFSLRNRFLIIIGTVLMAGLGVRSALLLPIDAVPDLTNTQVTVITTAGSLPPVEVERQVTYPIEWTMGGLPNVEEVRSISKFGLSVITIVFTEGTDVYFANQQINQRLSAAAASLPEGYGPPELGPMTTALGEILQFEVRSDTKSPMELRSLLEWDIAPKLREIDGVTEINVMGGFYKTFEVRPDPNQLMDHGLTLDELYSRIEAANANAGGGYVIHHDEQRFIRGQALLTGVEDLQNIVIRRSENGSPLLLSDVADVSIAPMPRQGAVSRDGRGEAVTGMVMMRIGENSRDVVSRTKTRIQEVQKTLPADVTLEILYDREELIDRTLHTVLKNLLEGGALVAIVLLITLGSLRAGIIVALAIPLSMLFASNMMLAFGISASLMSLGAIDFGLIVDSSVIMVENCVRRLAQRNGDTDESTSDLNPSDSSIPGDRPPAQKSRLATIRDACMEVRGPTMFGELIIAVVYVPVLLLQGTEGKMFRPMALTVLFALFGSFILSMTLMPALASLSLPKKPHDHDLWPIRMLKKVYLPSVRKAVAWPAVTAIIAACIFAISLPVAMNLGAEFMPRLNEGDLLVEAVRLPSASLEGAEIMAQQVESELLKMPEVKTVFTKTGRPEIANDVMGVHQSDVWVMLNPPATWPTEKTREELISEMEASLTENVPGVSFGFTQPIEMRVDELVAGVKADVAVLLYGDDLETLATKAKQIERTLRTVPGAADVKADIQSTLATLTIRPDRDALARYGIDAQQVMDVVDALGGRPVGEVLEGRARFPIRVRIPEHWREDIHQLEQLPVADAGGKPVPLYELASIKLEQTPPTVEHENGRRRTFVSANVRGRDVASFVADAKAAVAADIKLPPNYELRWGGDFENLQSASRRLALITPIVLVVIFLLLYTSFNSVRLASLIFLCVPIAASGGVFALMLRDMPFSIAAGVGFIALFGVAVLNGLVWVSDAEHHRRAGSKPRDAAYKAADDRLRPVLMTAMVASLGFLPMALSSSDGAELQRPLATVVIGGLITSTLLTCLVIPAIYPWVAAKVTIAPKGDPLED</sequence>
<dbReference type="InterPro" id="IPR027463">
    <property type="entry name" value="AcrB_DN_DC_subdom"/>
</dbReference>
<feature type="transmembrane region" description="Helical" evidence="9">
    <location>
        <begin position="491"/>
        <end position="513"/>
    </location>
</feature>
<keyword evidence="7 9" id="KW-0472">Membrane</keyword>
<dbReference type="Gene3D" id="3.30.70.1430">
    <property type="entry name" value="Multidrug efflux transporter AcrB pore domain"/>
    <property type="match status" value="2"/>
</dbReference>
<dbReference type="InterPro" id="IPR004763">
    <property type="entry name" value="CusA-like"/>
</dbReference>
<comment type="similarity">
    <text evidence="2">Belongs to the resistance-nodulation-cell division (RND) (TC 2.A.6) family.</text>
</comment>
<feature type="transmembrane region" description="Helical" evidence="9">
    <location>
        <begin position="909"/>
        <end position="929"/>
    </location>
</feature>
<accession>A0A517M9C8</accession>
<feature type="transmembrane region" description="Helical" evidence="9">
    <location>
        <begin position="12"/>
        <end position="34"/>
    </location>
</feature>
<keyword evidence="11" id="KW-1185">Reference proteome</keyword>
<dbReference type="OrthoDB" id="219750at2"/>
<dbReference type="Proteomes" id="UP000320672">
    <property type="component" value="Chromosome"/>
</dbReference>
<feature type="transmembrane region" description="Helical" evidence="9">
    <location>
        <begin position="346"/>
        <end position="369"/>
    </location>
</feature>
<dbReference type="NCBIfam" id="TIGR00914">
    <property type="entry name" value="2A0601"/>
    <property type="match status" value="1"/>
</dbReference>
<dbReference type="GO" id="GO:0008324">
    <property type="term" value="F:monoatomic cation transmembrane transporter activity"/>
    <property type="evidence" value="ECO:0007669"/>
    <property type="project" value="InterPro"/>
</dbReference>
<evidence type="ECO:0000256" key="2">
    <source>
        <dbReference type="ARBA" id="ARBA00010942"/>
    </source>
</evidence>
<feature type="transmembrane region" description="Helical" evidence="9">
    <location>
        <begin position="884"/>
        <end position="903"/>
    </location>
</feature>
<feature type="transmembrane region" description="Helical" evidence="9">
    <location>
        <begin position="982"/>
        <end position="1001"/>
    </location>
</feature>
<dbReference type="SUPFAM" id="SSF82714">
    <property type="entry name" value="Multidrug efflux transporter AcrB TolC docking domain, DN and DC subdomains"/>
    <property type="match status" value="2"/>
</dbReference>
<dbReference type="Gene3D" id="3.30.70.1440">
    <property type="entry name" value="Multidrug efflux transporter AcrB pore domain"/>
    <property type="match status" value="1"/>
</dbReference>
<dbReference type="SUPFAM" id="SSF82693">
    <property type="entry name" value="Multidrug efflux transporter AcrB pore domain, PN1, PN2, PC1 and PC2 subdomains"/>
    <property type="match status" value="2"/>
</dbReference>
<keyword evidence="3" id="KW-0813">Transport</keyword>
<evidence type="ECO:0000256" key="3">
    <source>
        <dbReference type="ARBA" id="ARBA00022448"/>
    </source>
</evidence>
<dbReference type="InterPro" id="IPR001036">
    <property type="entry name" value="Acrflvin-R"/>
</dbReference>
<feature type="transmembrane region" description="Helical" evidence="9">
    <location>
        <begin position="936"/>
        <end position="957"/>
    </location>
</feature>
<dbReference type="Gene3D" id="3.30.2090.10">
    <property type="entry name" value="Multidrug efflux transporter AcrB TolC docking domain, DN and DC subdomains"/>
    <property type="match status" value="2"/>
</dbReference>
<feature type="region of interest" description="Disordered" evidence="8">
    <location>
        <begin position="418"/>
        <end position="444"/>
    </location>
</feature>
<feature type="transmembrane region" description="Helical" evidence="9">
    <location>
        <begin position="381"/>
        <end position="400"/>
    </location>
</feature>
<dbReference type="PANTHER" id="PTHR32063:SF24">
    <property type="entry name" value="CATION EFFLUX SYSTEM (ACRB_ACRD_ACRF FAMILY)"/>
    <property type="match status" value="1"/>
</dbReference>
<dbReference type="KEGG" id="rml:FF011L_02280"/>
<evidence type="ECO:0000256" key="8">
    <source>
        <dbReference type="SAM" id="MobiDB-lite"/>
    </source>
</evidence>
<dbReference type="Pfam" id="PF00873">
    <property type="entry name" value="ACR_tran"/>
    <property type="match status" value="1"/>
</dbReference>
<keyword evidence="4" id="KW-1003">Cell membrane</keyword>
<dbReference type="SUPFAM" id="SSF82866">
    <property type="entry name" value="Multidrug efflux transporter AcrB transmembrane domain"/>
    <property type="match status" value="2"/>
</dbReference>
<dbReference type="Gene3D" id="1.20.1640.10">
    <property type="entry name" value="Multidrug efflux transporter AcrB transmembrane domain"/>
    <property type="match status" value="2"/>
</dbReference>
<organism evidence="10 11">
    <name type="scientific">Roseimaritima multifibrata</name>
    <dbReference type="NCBI Taxonomy" id="1930274"/>
    <lineage>
        <taxon>Bacteria</taxon>
        <taxon>Pseudomonadati</taxon>
        <taxon>Planctomycetota</taxon>
        <taxon>Planctomycetia</taxon>
        <taxon>Pirellulales</taxon>
        <taxon>Pirellulaceae</taxon>
        <taxon>Roseimaritima</taxon>
    </lineage>
</organism>
<feature type="transmembrane region" description="Helical" evidence="9">
    <location>
        <begin position="462"/>
        <end position="479"/>
    </location>
</feature>
<gene>
    <name evidence="10" type="primary">czcA_1</name>
    <name evidence="10" type="ORF">FF011L_02280</name>
</gene>
<dbReference type="AlphaFoldDB" id="A0A517M9C8"/>
<dbReference type="EMBL" id="CP036262">
    <property type="protein sequence ID" value="QDS91498.1"/>
    <property type="molecule type" value="Genomic_DNA"/>
</dbReference>
<dbReference type="GO" id="GO:0042910">
    <property type="term" value="F:xenobiotic transmembrane transporter activity"/>
    <property type="evidence" value="ECO:0007669"/>
    <property type="project" value="TreeGrafter"/>
</dbReference>